<dbReference type="EMBL" id="JBDIML010000006">
    <property type="protein sequence ID" value="MEN2768670.1"/>
    <property type="molecule type" value="Genomic_DNA"/>
</dbReference>
<name>A0ABU9XKZ4_9BACI</name>
<organism evidence="2 3">
    <name type="scientific">Ornithinibacillus xuwenensis</name>
    <dbReference type="NCBI Taxonomy" id="3144668"/>
    <lineage>
        <taxon>Bacteria</taxon>
        <taxon>Bacillati</taxon>
        <taxon>Bacillota</taxon>
        <taxon>Bacilli</taxon>
        <taxon>Bacillales</taxon>
        <taxon>Bacillaceae</taxon>
        <taxon>Ornithinibacillus</taxon>
    </lineage>
</organism>
<gene>
    <name evidence="2" type="ORF">ABC228_15915</name>
</gene>
<evidence type="ECO:0000313" key="3">
    <source>
        <dbReference type="Proteomes" id="UP001444625"/>
    </source>
</evidence>
<dbReference type="RefSeq" id="WP_345826165.1">
    <property type="nucleotide sequence ID" value="NZ_JBDIML010000006.1"/>
</dbReference>
<accession>A0ABU9XKZ4</accession>
<evidence type="ECO:0000313" key="2">
    <source>
        <dbReference type="EMBL" id="MEN2768670.1"/>
    </source>
</evidence>
<keyword evidence="1" id="KW-0812">Transmembrane</keyword>
<keyword evidence="1" id="KW-1133">Transmembrane helix</keyword>
<evidence type="ECO:0000256" key="1">
    <source>
        <dbReference type="SAM" id="Phobius"/>
    </source>
</evidence>
<protein>
    <submittedName>
        <fullName evidence="2">Uncharacterized protein</fullName>
    </submittedName>
</protein>
<keyword evidence="3" id="KW-1185">Reference proteome</keyword>
<sequence>MSSIGISGVLLSLLFLVIPIVLFILLLIWIYQIKSNSDVQLKQNQRIIELLEEWNRKSS</sequence>
<reference evidence="2 3" key="1">
    <citation type="submission" date="2024-05" db="EMBL/GenBank/DDBJ databases">
        <authorList>
            <person name="Haq I."/>
            <person name="Ullah Z."/>
            <person name="Ahmad R."/>
            <person name="Li M."/>
            <person name="Tong Y."/>
        </authorList>
    </citation>
    <scope>NUCLEOTIDE SEQUENCE [LARGE SCALE GENOMIC DNA]</scope>
    <source>
        <strain evidence="2 3">16A2E</strain>
    </source>
</reference>
<keyword evidence="1" id="KW-0472">Membrane</keyword>
<dbReference type="Proteomes" id="UP001444625">
    <property type="component" value="Unassembled WGS sequence"/>
</dbReference>
<feature type="transmembrane region" description="Helical" evidence="1">
    <location>
        <begin position="6"/>
        <end position="31"/>
    </location>
</feature>
<comment type="caution">
    <text evidence="2">The sequence shown here is derived from an EMBL/GenBank/DDBJ whole genome shotgun (WGS) entry which is preliminary data.</text>
</comment>
<proteinExistence type="predicted"/>